<evidence type="ECO:0008006" key="4">
    <source>
        <dbReference type="Google" id="ProtNLM"/>
    </source>
</evidence>
<proteinExistence type="predicted"/>
<evidence type="ECO:0000313" key="2">
    <source>
        <dbReference type="EMBL" id="BDZ47645.1"/>
    </source>
</evidence>
<dbReference type="RefSeq" id="WP_286277517.1">
    <property type="nucleotide sequence ID" value="NZ_AP027731.1"/>
</dbReference>
<feature type="compositionally biased region" description="Low complexity" evidence="1">
    <location>
        <begin position="153"/>
        <end position="168"/>
    </location>
</feature>
<sequence length="174" mass="19603">MPFAREDGKRLDRIALIQRAPGTFQLARPFTFLEKGRPESERIVVRAHDPSRPAKGSNASDLASVPPFLWGLIASHGRQTAPALLHDQLWWEALNPDPDVWIAQRREADRLFRVSLRESGSTPLRTSLLWAAVTFERYWGRAAGRRWRWPLTRSSRSSRSGPDCSGSSAGSASW</sequence>
<dbReference type="EMBL" id="AP027731">
    <property type="protein sequence ID" value="BDZ47645.1"/>
    <property type="molecule type" value="Genomic_DNA"/>
</dbReference>
<dbReference type="InterPro" id="IPR010767">
    <property type="entry name" value="Phage_CGC-2007_Cje0229"/>
</dbReference>
<evidence type="ECO:0000313" key="3">
    <source>
        <dbReference type="Proteomes" id="UP001321498"/>
    </source>
</evidence>
<name>A0ABM8GH11_9MICO</name>
<feature type="region of interest" description="Disordered" evidence="1">
    <location>
        <begin position="153"/>
        <end position="174"/>
    </location>
</feature>
<dbReference type="Pfam" id="PF07087">
    <property type="entry name" value="DUF1353"/>
    <property type="match status" value="1"/>
</dbReference>
<keyword evidence="3" id="KW-1185">Reference proteome</keyword>
<accession>A0ABM8GH11</accession>
<organism evidence="2 3">
    <name type="scientific">Naasia aerilata</name>
    <dbReference type="NCBI Taxonomy" id="1162966"/>
    <lineage>
        <taxon>Bacteria</taxon>
        <taxon>Bacillati</taxon>
        <taxon>Actinomycetota</taxon>
        <taxon>Actinomycetes</taxon>
        <taxon>Micrococcales</taxon>
        <taxon>Microbacteriaceae</taxon>
        <taxon>Naasia</taxon>
    </lineage>
</organism>
<reference evidence="3" key="1">
    <citation type="journal article" date="2019" name="Int. J. Syst. Evol. Microbiol.">
        <title>The Global Catalogue of Microorganisms (GCM) 10K type strain sequencing project: providing services to taxonomists for standard genome sequencing and annotation.</title>
        <authorList>
            <consortium name="The Broad Institute Genomics Platform"/>
            <consortium name="The Broad Institute Genome Sequencing Center for Infectious Disease"/>
            <person name="Wu L."/>
            <person name="Ma J."/>
        </authorList>
    </citation>
    <scope>NUCLEOTIDE SEQUENCE [LARGE SCALE GENOMIC DNA]</scope>
    <source>
        <strain evidence="3">NBRC 108725</strain>
    </source>
</reference>
<gene>
    <name evidence="2" type="ORF">GCM10025866_35540</name>
</gene>
<dbReference type="Proteomes" id="UP001321498">
    <property type="component" value="Chromosome"/>
</dbReference>
<evidence type="ECO:0000256" key="1">
    <source>
        <dbReference type="SAM" id="MobiDB-lite"/>
    </source>
</evidence>
<protein>
    <recommendedName>
        <fullName evidence="4">DUF1353 domain-containing protein</fullName>
    </recommendedName>
</protein>